<reference evidence="1 2" key="1">
    <citation type="submission" date="2019-10" db="EMBL/GenBank/DDBJ databases">
        <title>Genome diversity of Sutterella seckii.</title>
        <authorList>
            <person name="Chaplin A.V."/>
            <person name="Sokolova S.R."/>
            <person name="Mosin K.A."/>
            <person name="Ivanova E.L."/>
            <person name="Kochetkova T.O."/>
            <person name="Goltsov A.Y."/>
            <person name="Trofimov D.Y."/>
            <person name="Efimov B.A."/>
        </authorList>
    </citation>
    <scope>NUCLEOTIDE SEQUENCE [LARGE SCALE GENOMIC DNA]</scope>
    <source>
        <strain evidence="1 2">ASD3426</strain>
    </source>
</reference>
<sequence length="78" mass="8742">MTPDLVEDILEAMRFHPSVEAWDEPGTIVSMTTASGPCALKVAEISPDEETIAGYDLRTKTFVVWRFSQISDVKILER</sequence>
<gene>
    <name evidence="1" type="ORF">GBM96_11200</name>
</gene>
<name>A0AAI9WM18_9BURK</name>
<proteinExistence type="predicted"/>
<evidence type="ECO:0000313" key="2">
    <source>
        <dbReference type="Proteomes" id="UP000469462"/>
    </source>
</evidence>
<accession>A0AAI9WM18</accession>
<comment type="caution">
    <text evidence="1">The sequence shown here is derived from an EMBL/GenBank/DDBJ whole genome shotgun (WGS) entry which is preliminary data.</text>
</comment>
<dbReference type="AlphaFoldDB" id="A0AAI9WM18"/>
<dbReference type="Proteomes" id="UP000469462">
    <property type="component" value="Unassembled WGS sequence"/>
</dbReference>
<dbReference type="RefSeq" id="WP_139688724.1">
    <property type="nucleotide sequence ID" value="NZ_WEHW01000077.1"/>
</dbReference>
<keyword evidence="2" id="KW-1185">Reference proteome</keyword>
<organism evidence="1 2">
    <name type="scientific">Sutterella seckii</name>
    <dbReference type="NCBI Taxonomy" id="1944635"/>
    <lineage>
        <taxon>Bacteria</taxon>
        <taxon>Pseudomonadati</taxon>
        <taxon>Pseudomonadota</taxon>
        <taxon>Betaproteobacteria</taxon>
        <taxon>Burkholderiales</taxon>
        <taxon>Sutterellaceae</taxon>
        <taxon>Sutterella</taxon>
    </lineage>
</organism>
<protein>
    <submittedName>
        <fullName evidence="1">Uncharacterized protein</fullName>
    </submittedName>
</protein>
<evidence type="ECO:0000313" key="1">
    <source>
        <dbReference type="EMBL" id="KAB7649559.1"/>
    </source>
</evidence>
<dbReference type="EMBL" id="WEHW01000077">
    <property type="protein sequence ID" value="KAB7649559.1"/>
    <property type="molecule type" value="Genomic_DNA"/>
</dbReference>